<proteinExistence type="predicted"/>
<evidence type="ECO:0000313" key="2">
    <source>
        <dbReference type="EMBL" id="MBM6734558.1"/>
    </source>
</evidence>
<name>A0ABS2DYV8_9BACT</name>
<accession>A0ABS2DYV8</accession>
<dbReference type="SUPFAM" id="SSF52540">
    <property type="entry name" value="P-loop containing nucleoside triphosphate hydrolases"/>
    <property type="match status" value="1"/>
</dbReference>
<dbReference type="Proteomes" id="UP000766986">
    <property type="component" value="Unassembled WGS sequence"/>
</dbReference>
<dbReference type="Pfam" id="PF10593">
    <property type="entry name" value="Z1"/>
    <property type="match status" value="1"/>
</dbReference>
<evidence type="ECO:0000259" key="1">
    <source>
        <dbReference type="Pfam" id="PF10593"/>
    </source>
</evidence>
<keyword evidence="3" id="KW-1185">Reference proteome</keyword>
<dbReference type="InterPro" id="IPR027417">
    <property type="entry name" value="P-loop_NTPase"/>
</dbReference>
<comment type="caution">
    <text evidence="2">The sequence shown here is derived from an EMBL/GenBank/DDBJ whole genome shotgun (WGS) entry which is preliminary data.</text>
</comment>
<evidence type="ECO:0000313" key="3">
    <source>
        <dbReference type="Proteomes" id="UP000766986"/>
    </source>
</evidence>
<protein>
    <submittedName>
        <fullName evidence="2">Z1 domain-containing protein</fullName>
    </submittedName>
</protein>
<dbReference type="RefSeq" id="WP_205094957.1">
    <property type="nucleotide sequence ID" value="NZ_JACLYZ010000007.1"/>
</dbReference>
<dbReference type="InterPro" id="IPR018310">
    <property type="entry name" value="Put_endonuclease_Z1-dom"/>
</dbReference>
<reference evidence="2 3" key="1">
    <citation type="journal article" date="2021" name="Sci. Rep.">
        <title>The distribution of antibiotic resistance genes in chicken gut microbiota commensals.</title>
        <authorList>
            <person name="Juricova H."/>
            <person name="Matiasovicova J."/>
            <person name="Kubasova T."/>
            <person name="Cejkova D."/>
            <person name="Rychlik I."/>
        </authorList>
    </citation>
    <scope>NUCLEOTIDE SEQUENCE [LARGE SCALE GENOMIC DNA]</scope>
    <source>
        <strain evidence="2 3">An772</strain>
    </source>
</reference>
<sequence length="922" mass="105009">MNNVIEWIKTERDTGKSWDDLRYAGETNEQELIDFLKYASKKMHWPALSAEEWYNFVEQQRNIEENLEKLIDKKGVTVIRATNEQNQIKVSKDEDSVWQCYKRLLLRNKGFKEEVVNVMEDANIKILHQLSGDTRESGAIKGLVIGNVQSGKTANMAALMAMAADNGWNMFIVLSGMMENLRVQTLKRLVEDLNSRNCNMNWEAIDNPQPIEQYGKRLIDKNFTKESKMRFLAVCLKNSSRLRNLIDWLNSDLNSRKDIRLLIIDDEADQASINTATQDQRTAINRLILNLINNRNSKGQQACCKFQAVNYVGYTATPYANVLNEAPGPESLYPSNFIATLSVSDEYFGPQQIFGYESDDDDSTSFPGLDIVRLIPDNEIININNIQRGTINDIPNSLTDAICWFLCGVAYMRYVGYRKPISMLIHTSRKTESHSNMGNAIKHFFNSQRIEDIIEACSNIWASETNRFSRTNFMTQYYNYANISNINDYPEFEELRQCLIGLLSSGLTQIEVNSDNNQIKYKTGIHLCIDNSDKNNDNSRLIYPNENEMPNVAPVFLIIGGNTLSRGLTIEGLICTYFLRPAGCADTLMQMGRWFGYRKGYELIPRIWLSRRVRDQFRFISEMDQKLRNEIKFMAGIGQNPSECGPKIMASPSTNFLKIVSDNKMQGAVGATYDFAGHTMETGVFTNDEEMLNSNLQHLSQFIQSLGTPSDVQNNPYATNNKIWKNIDSQIIKDFLNNYQYSERLNGFNDLEIFTGWLDRVSNEGLLGNWNVILAGIRHDENLGNCQITKTISINKVNRTRRYEDTGNGIINIGTLRSFNDFLSDISVENEGTLSVMKNVRHNMAALNLLRENLGMSTIPQLVIYIIDKNSQPNNNNNRYPLNAMEDIVGFSINIPGIRKGNSTIQTLTININPTNLEDPGI</sequence>
<feature type="domain" description="Putative endonuclease Z1" evidence="1">
    <location>
        <begin position="397"/>
        <end position="652"/>
    </location>
</feature>
<dbReference type="EMBL" id="JACLYZ010000007">
    <property type="protein sequence ID" value="MBM6734558.1"/>
    <property type="molecule type" value="Genomic_DNA"/>
</dbReference>
<organism evidence="2 3">
    <name type="scientific">Mediterranea massiliensis</name>
    <dbReference type="NCBI Taxonomy" id="1841865"/>
    <lineage>
        <taxon>Bacteria</taxon>
        <taxon>Pseudomonadati</taxon>
        <taxon>Bacteroidota</taxon>
        <taxon>Bacteroidia</taxon>
        <taxon>Bacteroidales</taxon>
        <taxon>Bacteroidaceae</taxon>
        <taxon>Mediterranea</taxon>
    </lineage>
</organism>
<gene>
    <name evidence="2" type="ORF">H7U35_04845</name>
</gene>